<dbReference type="STRING" id="1802730.A2591_01580"/>
<keyword evidence="1" id="KW-1133">Transmembrane helix</keyword>
<evidence type="ECO:0000313" key="3">
    <source>
        <dbReference type="Proteomes" id="UP000178168"/>
    </source>
</evidence>
<sequence length="111" mass="12990">MKFSLKSKSLKGLFRPRETKDALKIEITPYRDWKVVGEVFFVLLVVLVAAHIYLFIRLQDETLFASQEEEPVIGFKKERVLTTVEYYQTRAAKFEERKGEKPNVVDPAQPR</sequence>
<keyword evidence="1" id="KW-0812">Transmembrane</keyword>
<name>A0A1G2SNV8_9BACT</name>
<comment type="caution">
    <text evidence="2">The sequence shown here is derived from an EMBL/GenBank/DDBJ whole genome shotgun (WGS) entry which is preliminary data.</text>
</comment>
<proteinExistence type="predicted"/>
<dbReference type="EMBL" id="MHUZ01000010">
    <property type="protein sequence ID" value="OHA86061.1"/>
    <property type="molecule type" value="Genomic_DNA"/>
</dbReference>
<keyword evidence="1" id="KW-0472">Membrane</keyword>
<dbReference type="Proteomes" id="UP000178168">
    <property type="component" value="Unassembled WGS sequence"/>
</dbReference>
<protein>
    <submittedName>
        <fullName evidence="2">Uncharacterized protein</fullName>
    </submittedName>
</protein>
<organism evidence="2 3">
    <name type="scientific">Candidatus Yonathbacteria bacterium RIFOXYD1_FULL_52_36</name>
    <dbReference type="NCBI Taxonomy" id="1802730"/>
    <lineage>
        <taxon>Bacteria</taxon>
        <taxon>Candidatus Yonathiibacteriota</taxon>
    </lineage>
</organism>
<evidence type="ECO:0000256" key="1">
    <source>
        <dbReference type="SAM" id="Phobius"/>
    </source>
</evidence>
<gene>
    <name evidence="2" type="ORF">A2591_01580</name>
</gene>
<dbReference type="AlphaFoldDB" id="A0A1G2SNV8"/>
<feature type="transmembrane region" description="Helical" evidence="1">
    <location>
        <begin position="39"/>
        <end position="56"/>
    </location>
</feature>
<reference evidence="2 3" key="1">
    <citation type="journal article" date="2016" name="Nat. Commun.">
        <title>Thousands of microbial genomes shed light on interconnected biogeochemical processes in an aquifer system.</title>
        <authorList>
            <person name="Anantharaman K."/>
            <person name="Brown C.T."/>
            <person name="Hug L.A."/>
            <person name="Sharon I."/>
            <person name="Castelle C.J."/>
            <person name="Probst A.J."/>
            <person name="Thomas B.C."/>
            <person name="Singh A."/>
            <person name="Wilkins M.J."/>
            <person name="Karaoz U."/>
            <person name="Brodie E.L."/>
            <person name="Williams K.H."/>
            <person name="Hubbard S.S."/>
            <person name="Banfield J.F."/>
        </authorList>
    </citation>
    <scope>NUCLEOTIDE SEQUENCE [LARGE SCALE GENOMIC DNA]</scope>
</reference>
<accession>A0A1G2SNV8</accession>
<evidence type="ECO:0000313" key="2">
    <source>
        <dbReference type="EMBL" id="OHA86061.1"/>
    </source>
</evidence>